<organism evidence="2 3">
    <name type="scientific">Rachicladosporium monterosium</name>
    <dbReference type="NCBI Taxonomy" id="1507873"/>
    <lineage>
        <taxon>Eukaryota</taxon>
        <taxon>Fungi</taxon>
        <taxon>Dikarya</taxon>
        <taxon>Ascomycota</taxon>
        <taxon>Pezizomycotina</taxon>
        <taxon>Dothideomycetes</taxon>
        <taxon>Dothideomycetidae</taxon>
        <taxon>Cladosporiales</taxon>
        <taxon>Cladosporiaceae</taxon>
        <taxon>Rachicladosporium</taxon>
    </lineage>
</organism>
<protein>
    <submittedName>
        <fullName evidence="2">Uncharacterized protein</fullName>
    </submittedName>
</protein>
<reference evidence="2 3" key="1">
    <citation type="submission" date="2023-08" db="EMBL/GenBank/DDBJ databases">
        <title>Black Yeasts Isolated from many extreme environments.</title>
        <authorList>
            <person name="Coleine C."/>
            <person name="Stajich J.E."/>
            <person name="Selbmann L."/>
        </authorList>
    </citation>
    <scope>NUCLEOTIDE SEQUENCE [LARGE SCALE GENOMIC DNA]</scope>
    <source>
        <strain evidence="2 3">CCFEE 5386</strain>
    </source>
</reference>
<comment type="caution">
    <text evidence="2">The sequence shown here is derived from an EMBL/GenBank/DDBJ whole genome shotgun (WGS) entry which is preliminary data.</text>
</comment>
<proteinExistence type="predicted"/>
<feature type="compositionally biased region" description="Basic and acidic residues" evidence="1">
    <location>
        <begin position="11"/>
        <end position="36"/>
    </location>
</feature>
<dbReference type="EMBL" id="JAVRRR010000140">
    <property type="protein sequence ID" value="KAK5145585.1"/>
    <property type="molecule type" value="Genomic_DNA"/>
</dbReference>
<evidence type="ECO:0000313" key="2">
    <source>
        <dbReference type="EMBL" id="KAK5145585.1"/>
    </source>
</evidence>
<dbReference type="Proteomes" id="UP001308179">
    <property type="component" value="Unassembled WGS sequence"/>
</dbReference>
<feature type="region of interest" description="Disordered" evidence="1">
    <location>
        <begin position="1"/>
        <end position="63"/>
    </location>
</feature>
<evidence type="ECO:0000256" key="1">
    <source>
        <dbReference type="SAM" id="MobiDB-lite"/>
    </source>
</evidence>
<sequence length="217" mass="24320">MTSHGPRRKRSASEHRMPEERTLMKPRFTAENKDDQAAVVELEEPSSAAKTPFTGGKNVSEHRQRNPGAFYVSDYPNFDALVIGPRQWQAYPLGSKLFGINRYSFKLIHSRRNTNVLHTMSGCHSKETHAANTSTRNNVLTISLSQHLTGEPISQVIEADWSTKAEVATQARFNNIGFDLNPSNLFATMGELRQTLQGGRWDGFLIGWCSRGYPRAG</sequence>
<gene>
    <name evidence="2" type="ORF">LTR32_002680</name>
</gene>
<name>A0ABR0L9Q7_9PEZI</name>
<evidence type="ECO:0000313" key="3">
    <source>
        <dbReference type="Proteomes" id="UP001308179"/>
    </source>
</evidence>
<accession>A0ABR0L9Q7</accession>
<feature type="compositionally biased region" description="Basic residues" evidence="1">
    <location>
        <begin position="1"/>
        <end position="10"/>
    </location>
</feature>
<keyword evidence="3" id="KW-1185">Reference proteome</keyword>